<dbReference type="GO" id="GO:0004519">
    <property type="term" value="F:endonuclease activity"/>
    <property type="evidence" value="ECO:0007669"/>
    <property type="project" value="UniProtKB-KW"/>
</dbReference>
<evidence type="ECO:0000256" key="1">
    <source>
        <dbReference type="ARBA" id="ARBA00007435"/>
    </source>
</evidence>
<proteinExistence type="inferred from homology"/>
<dbReference type="InterPro" id="IPR050190">
    <property type="entry name" value="UPF0213_domain"/>
</dbReference>
<dbReference type="PROSITE" id="PS50164">
    <property type="entry name" value="GIY_YIG"/>
    <property type="match status" value="1"/>
</dbReference>
<keyword evidence="4" id="KW-1185">Reference proteome</keyword>
<dbReference type="OrthoDB" id="9797095at2"/>
<evidence type="ECO:0000259" key="2">
    <source>
        <dbReference type="PROSITE" id="PS50164"/>
    </source>
</evidence>
<dbReference type="PANTHER" id="PTHR34477:SF1">
    <property type="entry name" value="UPF0213 PROTEIN YHBQ"/>
    <property type="match status" value="1"/>
</dbReference>
<protein>
    <submittedName>
        <fullName evidence="3">Predicted endonuclease, GIY-YIG superfamily</fullName>
    </submittedName>
</protein>
<dbReference type="EMBL" id="LT629787">
    <property type="protein sequence ID" value="SDT91684.1"/>
    <property type="molecule type" value="Genomic_DNA"/>
</dbReference>
<dbReference type="AlphaFoldDB" id="A0A1H2E9F8"/>
<sequence length="126" mass="13963">MPLSSCKHTAEPPVAAPVWWVYMVRAANGHLYTGISTDPQRRFEQHRNGRGARFFNRSPAQALVWQRRCTDHGSALREEIAIKRLKRAAKERLISQFDATLSVTANSCAAGQATTKLGANNTETPS</sequence>
<name>A0A1H2E9F8_9GAMM</name>
<comment type="similarity">
    <text evidence="1">Belongs to the UPF0213 family.</text>
</comment>
<keyword evidence="3" id="KW-0255">Endonuclease</keyword>
<accession>A0A1H2E9F8</accession>
<dbReference type="Pfam" id="PF01541">
    <property type="entry name" value="GIY-YIG"/>
    <property type="match status" value="1"/>
</dbReference>
<dbReference type="RefSeq" id="WP_092389520.1">
    <property type="nucleotide sequence ID" value="NZ_LT629787.1"/>
</dbReference>
<evidence type="ECO:0000313" key="3">
    <source>
        <dbReference type="EMBL" id="SDT91684.1"/>
    </source>
</evidence>
<feature type="domain" description="GIY-YIG" evidence="2">
    <location>
        <begin position="17"/>
        <end position="92"/>
    </location>
</feature>
<dbReference type="InterPro" id="IPR000305">
    <property type="entry name" value="GIY-YIG_endonuc"/>
</dbReference>
<dbReference type="SUPFAM" id="SSF82771">
    <property type="entry name" value="GIY-YIG endonuclease"/>
    <property type="match status" value="1"/>
</dbReference>
<dbReference type="Gene3D" id="3.40.1440.10">
    <property type="entry name" value="GIY-YIG endonuclease"/>
    <property type="match status" value="1"/>
</dbReference>
<gene>
    <name evidence="3" type="ORF">SAMN05216210_0478</name>
</gene>
<dbReference type="InterPro" id="IPR035901">
    <property type="entry name" value="GIY-YIG_endonuc_sf"/>
</dbReference>
<dbReference type="CDD" id="cd10456">
    <property type="entry name" value="GIY-YIG_UPF0213"/>
    <property type="match status" value="1"/>
</dbReference>
<keyword evidence="3" id="KW-0378">Hydrolase</keyword>
<dbReference type="STRING" id="1434072.SAMN05216210_0478"/>
<dbReference type="PANTHER" id="PTHR34477">
    <property type="entry name" value="UPF0213 PROTEIN YHBQ"/>
    <property type="match status" value="1"/>
</dbReference>
<evidence type="ECO:0000313" key="4">
    <source>
        <dbReference type="Proteomes" id="UP000243924"/>
    </source>
</evidence>
<dbReference type="Proteomes" id="UP000243924">
    <property type="component" value="Chromosome I"/>
</dbReference>
<keyword evidence="3" id="KW-0540">Nuclease</keyword>
<reference evidence="4" key="1">
    <citation type="submission" date="2016-10" db="EMBL/GenBank/DDBJ databases">
        <authorList>
            <person name="Varghese N."/>
            <person name="Submissions S."/>
        </authorList>
    </citation>
    <scope>NUCLEOTIDE SEQUENCE [LARGE SCALE GENOMIC DNA]</scope>
    <source>
        <strain evidence="4">CECT 8338</strain>
    </source>
</reference>
<organism evidence="3 4">
    <name type="scientific">Halopseudomonas salegens</name>
    <dbReference type="NCBI Taxonomy" id="1434072"/>
    <lineage>
        <taxon>Bacteria</taxon>
        <taxon>Pseudomonadati</taxon>
        <taxon>Pseudomonadota</taxon>
        <taxon>Gammaproteobacteria</taxon>
        <taxon>Pseudomonadales</taxon>
        <taxon>Pseudomonadaceae</taxon>
        <taxon>Halopseudomonas</taxon>
    </lineage>
</organism>